<keyword evidence="1" id="KW-0732">Signal</keyword>
<organism evidence="2 3">
    <name type="scientific">Oryzias latipes</name>
    <name type="common">Japanese rice fish</name>
    <name type="synonym">Japanese killifish</name>
    <dbReference type="NCBI Taxonomy" id="8090"/>
    <lineage>
        <taxon>Eukaryota</taxon>
        <taxon>Metazoa</taxon>
        <taxon>Chordata</taxon>
        <taxon>Craniata</taxon>
        <taxon>Vertebrata</taxon>
        <taxon>Euteleostomi</taxon>
        <taxon>Actinopterygii</taxon>
        <taxon>Neopterygii</taxon>
        <taxon>Teleostei</taxon>
        <taxon>Neoteleostei</taxon>
        <taxon>Acanthomorphata</taxon>
        <taxon>Ovalentaria</taxon>
        <taxon>Atherinomorphae</taxon>
        <taxon>Beloniformes</taxon>
        <taxon>Adrianichthyidae</taxon>
        <taxon>Oryziinae</taxon>
        <taxon>Oryzias</taxon>
    </lineage>
</organism>
<reference evidence="2 3" key="2">
    <citation type="submission" date="2017-04" db="EMBL/GenBank/DDBJ databases">
        <title>CpG methylation of centromeres and impact of large insertions on vertebrate speciation.</title>
        <authorList>
            <person name="Ichikawa K."/>
            <person name="Yoshimura J."/>
            <person name="Morishita S."/>
        </authorList>
    </citation>
    <scope>NUCLEOTIDE SEQUENCE</scope>
    <source>
        <strain evidence="2 3">HSOK</strain>
    </source>
</reference>
<reference evidence="2" key="3">
    <citation type="submission" date="2025-05" db="UniProtKB">
        <authorList>
            <consortium name="Ensembl"/>
        </authorList>
    </citation>
    <scope>IDENTIFICATION</scope>
    <source>
        <strain evidence="2">HSOK</strain>
    </source>
</reference>
<reference key="1">
    <citation type="journal article" date="2007" name="Nature">
        <title>The medaka draft genome and insights into vertebrate genome evolution.</title>
        <authorList>
            <person name="Kasahara M."/>
            <person name="Naruse K."/>
            <person name="Sasaki S."/>
            <person name="Nakatani Y."/>
            <person name="Qu W."/>
            <person name="Ahsan B."/>
            <person name="Yamada T."/>
            <person name="Nagayasu Y."/>
            <person name="Doi K."/>
            <person name="Kasai Y."/>
            <person name="Jindo T."/>
            <person name="Kobayashi D."/>
            <person name="Shimada A."/>
            <person name="Toyoda A."/>
            <person name="Kuroki Y."/>
            <person name="Fujiyama A."/>
            <person name="Sasaki T."/>
            <person name="Shimizu A."/>
            <person name="Asakawa S."/>
            <person name="Shimizu N."/>
            <person name="Hashimoto S."/>
            <person name="Yang J."/>
            <person name="Lee Y."/>
            <person name="Matsushima K."/>
            <person name="Sugano S."/>
            <person name="Sakaizumi M."/>
            <person name="Narita T."/>
            <person name="Ohishi K."/>
            <person name="Haga S."/>
            <person name="Ohta F."/>
            <person name="Nomoto H."/>
            <person name="Nogata K."/>
            <person name="Morishita T."/>
            <person name="Endo T."/>
            <person name="Shin-I T."/>
            <person name="Takeda H."/>
            <person name="Morishita S."/>
            <person name="Kohara Y."/>
        </authorList>
    </citation>
    <scope>NUCLEOTIDE SEQUENCE [LARGE SCALE GENOMIC DNA]</scope>
    <source>
        <strain>Hd-rR</strain>
    </source>
</reference>
<dbReference type="AlphaFoldDB" id="A0A3P9IZK0"/>
<accession>A0A3P9IZK0</accession>
<evidence type="ECO:0000313" key="3">
    <source>
        <dbReference type="Proteomes" id="UP000265200"/>
    </source>
</evidence>
<dbReference type="Proteomes" id="UP000265200">
    <property type="component" value="Chromosome 19"/>
</dbReference>
<protein>
    <submittedName>
        <fullName evidence="2">Uncharacterized protein</fullName>
    </submittedName>
</protein>
<name>A0A3P9IZK0_ORYLA</name>
<proteinExistence type="predicted"/>
<dbReference type="Ensembl" id="ENSORLT00015005435.1">
    <property type="protein sequence ID" value="ENSORLP00015025417.1"/>
    <property type="gene ID" value="ENSORLG00015006518.1"/>
</dbReference>
<sequence>MVQSVVKISLVGLLFFSFGACYPPRKAVGSGQTGMGFDGSTYSSGGAISQFRGSNAVFNEQDAGLGQIAADAMSYKPERPFPRFAWTPDQVPLGMVEQRPLYPSSHIVRVSSGYQRARDFRSDAKYTQDIFDHIPLPETGKGNFPMTDSKGQKAY</sequence>
<feature type="chain" id="PRO_5044597366" evidence="1">
    <location>
        <begin position="22"/>
        <end position="155"/>
    </location>
</feature>
<feature type="signal peptide" evidence="1">
    <location>
        <begin position="1"/>
        <end position="21"/>
    </location>
</feature>
<evidence type="ECO:0000256" key="1">
    <source>
        <dbReference type="SAM" id="SignalP"/>
    </source>
</evidence>
<dbReference type="Ensembl" id="ENSORLT00015005431.1">
    <property type="protein sequence ID" value="ENSORLP00015005730.1"/>
    <property type="gene ID" value="ENSORLG00015006518.1"/>
</dbReference>
<dbReference type="PROSITE" id="PS51257">
    <property type="entry name" value="PROKAR_LIPOPROTEIN"/>
    <property type="match status" value="1"/>
</dbReference>
<evidence type="ECO:0000313" key="2">
    <source>
        <dbReference type="Ensembl" id="ENSORLP00015025417.1"/>
    </source>
</evidence>